<evidence type="ECO:0000256" key="3">
    <source>
        <dbReference type="ARBA" id="ARBA00022842"/>
    </source>
</evidence>
<evidence type="ECO:0000256" key="1">
    <source>
        <dbReference type="ARBA" id="ARBA00001946"/>
    </source>
</evidence>
<dbReference type="PROSITE" id="PS00893">
    <property type="entry name" value="NUDIX_BOX"/>
    <property type="match status" value="1"/>
</dbReference>
<dbReference type="KEGG" id="vg:2657345"/>
<evidence type="ECO:0000256" key="4">
    <source>
        <dbReference type="SAM" id="MobiDB-lite"/>
    </source>
</evidence>
<dbReference type="InterPro" id="IPR020476">
    <property type="entry name" value="Nudix_hydrolase"/>
</dbReference>
<protein>
    <submittedName>
        <fullName evidence="6">Gp18</fullName>
    </submittedName>
</protein>
<dbReference type="Pfam" id="PF00293">
    <property type="entry name" value="NUDIX"/>
    <property type="match status" value="1"/>
</dbReference>
<keyword evidence="7" id="KW-1185">Reference proteome</keyword>
<accession>Q6UJ14</accession>
<gene>
    <name evidence="6" type="primary">Bcep1-18</name>
</gene>
<dbReference type="SUPFAM" id="SSF55811">
    <property type="entry name" value="Nudix"/>
    <property type="match status" value="1"/>
</dbReference>
<dbReference type="CDD" id="cd02883">
    <property type="entry name" value="NUDIX_Hydrolase"/>
    <property type="match status" value="1"/>
</dbReference>
<dbReference type="EMBL" id="AY369265">
    <property type="protein sequence ID" value="AAQ73364.1"/>
    <property type="molecule type" value="Genomic_DNA"/>
</dbReference>
<sequence length="698" mass="76215">MSRRNAKKRTQLAHTGRRPEVAKAAALAAAATIATATAAQPVPADMGRRGALNALDAAPVAEPSPSLRLARQFEVDVSNYTPRERRAASYALDFNGTSMDALSFVTSSGFPGFPTLVLLAQLPEYRAMHEVLADECIRTWGEAIGGTKEKADTSGLAAGGNAASTSDGDQLKQINDEIERLRIRDAVRTTVIHDQAFGRAHPYFKIKGDDQIMDTPLVPRPYTVPKGSFQGLRVVEPYWVTPNNYNSINPVADDFYKPSTWWMIGSEVHATRLHTIVSRPVGDMLKPTYSFAGISMTQLAMPYIDNWLRTRQSVSDIVKQFSVSGILMDLAQALTPGANVDLSMRAELINRYRDNRNILFLDKATEEFFQFNTPLSGLDALQAQAQEQMSAVSHIPLIKLLGITPTGLNASSEGEIRVWYDYVRAYQRNALQQLMNDVIVMIQLSLFGAVDPSIKWQWNALRELDDLEVAEARYKQAQSDVLYVQEQVIRPDQVAARLNTEPDGPYAGKLDANDDPGAPADDDIDGVLTYVQRMAEGGDTGAPTAPGGARAGATAPPAAANVNANANPREAGAQDAAMRAAGIVFRAGDKVLLMKRPAGDWGLPAGKVEDGETPEEAARRETLEETGHAGDYVLAPLGKYDEFFHAFVADVNPFDVELNDEHTAFDWFDPDELPHPLHRDTAAIVDAACKALDRLERA</sequence>
<dbReference type="InterPro" id="IPR000086">
    <property type="entry name" value="NUDIX_hydrolase_dom"/>
</dbReference>
<evidence type="ECO:0000313" key="6">
    <source>
        <dbReference type="EMBL" id="AAQ73364.1"/>
    </source>
</evidence>
<comment type="cofactor">
    <cofactor evidence="1">
        <name>Mg(2+)</name>
        <dbReference type="ChEBI" id="CHEBI:18420"/>
    </cofactor>
</comment>
<organism evidence="6 7">
    <name type="scientific">Burkholderia phage Bcep1</name>
    <dbReference type="NCBI Taxonomy" id="2883943"/>
    <lineage>
        <taxon>Viruses</taxon>
        <taxon>Duplodnaviria</taxon>
        <taxon>Heunggongvirae</taxon>
        <taxon>Uroviricota</taxon>
        <taxon>Caudoviricetes</taxon>
        <taxon>Naesvirus</taxon>
        <taxon>Naesvirus bcep1</taxon>
    </lineage>
</organism>
<evidence type="ECO:0000259" key="5">
    <source>
        <dbReference type="PROSITE" id="PS51462"/>
    </source>
</evidence>
<feature type="domain" description="Nudix hydrolase" evidence="5">
    <location>
        <begin position="576"/>
        <end position="693"/>
    </location>
</feature>
<dbReference type="GO" id="GO:0016787">
    <property type="term" value="F:hydrolase activity"/>
    <property type="evidence" value="ECO:0007669"/>
    <property type="project" value="UniProtKB-KW"/>
</dbReference>
<name>Q6UJ14_9CAUD</name>
<dbReference type="PANTHER" id="PTHR43222">
    <property type="entry name" value="NUDIX HYDROLASE 23"/>
    <property type="match status" value="1"/>
</dbReference>
<dbReference type="InterPro" id="IPR015797">
    <property type="entry name" value="NUDIX_hydrolase-like_dom_sf"/>
</dbReference>
<dbReference type="InterPro" id="IPR024459">
    <property type="entry name" value="Acb1-like_N"/>
</dbReference>
<keyword evidence="3" id="KW-0460">Magnesium</keyword>
<feature type="region of interest" description="Disordered" evidence="4">
    <location>
        <begin position="499"/>
        <end position="521"/>
    </location>
</feature>
<dbReference type="PROSITE" id="PS51462">
    <property type="entry name" value="NUDIX"/>
    <property type="match status" value="1"/>
</dbReference>
<dbReference type="PRINTS" id="PR00502">
    <property type="entry name" value="NUDIXFAMILY"/>
</dbReference>
<evidence type="ECO:0000256" key="2">
    <source>
        <dbReference type="ARBA" id="ARBA00022801"/>
    </source>
</evidence>
<dbReference type="RefSeq" id="NP_944326.1">
    <property type="nucleotide sequence ID" value="NC_005263.2"/>
</dbReference>
<dbReference type="Proteomes" id="UP000000995">
    <property type="component" value="Genome"/>
</dbReference>
<evidence type="ECO:0000313" key="7">
    <source>
        <dbReference type="Proteomes" id="UP000000995"/>
    </source>
</evidence>
<dbReference type="Gene3D" id="3.90.79.10">
    <property type="entry name" value="Nucleoside Triphosphate Pyrophosphohydrolase"/>
    <property type="match status" value="1"/>
</dbReference>
<feature type="region of interest" description="Disordered" evidence="4">
    <location>
        <begin position="536"/>
        <end position="555"/>
    </location>
</feature>
<keyword evidence="2" id="KW-0378">Hydrolase</keyword>
<dbReference type="PANTHER" id="PTHR43222:SF9">
    <property type="entry name" value="8-OXO-(D)GTP PHOSPHATASE"/>
    <property type="match status" value="1"/>
</dbReference>
<dbReference type="InterPro" id="IPR020084">
    <property type="entry name" value="NUDIX_hydrolase_CS"/>
</dbReference>
<dbReference type="GeneID" id="2657345"/>
<dbReference type="Pfam" id="PF06381">
    <property type="entry name" value="Phage_portal_3"/>
    <property type="match status" value="1"/>
</dbReference>
<proteinExistence type="predicted"/>
<reference evidence="6 7" key="1">
    <citation type="journal article" date="2006" name="J. Bacteriol.">
        <title>Divergence and mosaicism among virulent soil phages of the Burkholderia cepacia complex.</title>
        <authorList>
            <person name="Summer E.J."/>
            <person name="Gonzalez C.F."/>
            <person name="Bomer M."/>
            <person name="Carlile T."/>
            <person name="Embry A."/>
            <person name="Kucherka A.M."/>
            <person name="Lee J."/>
            <person name="Mebane L."/>
            <person name="Morrison W.C."/>
            <person name="Mark L."/>
            <person name="King M.D."/>
            <person name="LiPuma J.J."/>
            <person name="Vidaver A.K."/>
            <person name="Young R."/>
        </authorList>
    </citation>
    <scope>NUCLEOTIDE SEQUENCE</scope>
</reference>